<feature type="domain" description="WSC" evidence="4">
    <location>
        <begin position="83"/>
        <end position="170"/>
    </location>
</feature>
<dbReference type="Proteomes" id="UP000828390">
    <property type="component" value="Unassembled WGS sequence"/>
</dbReference>
<feature type="region of interest" description="Disordered" evidence="1">
    <location>
        <begin position="422"/>
        <end position="455"/>
    </location>
</feature>
<keyword evidence="3" id="KW-0732">Signal</keyword>
<proteinExistence type="predicted"/>
<keyword evidence="2" id="KW-1133">Transmembrane helix</keyword>
<reference evidence="5" key="1">
    <citation type="journal article" date="2019" name="bioRxiv">
        <title>The Genome of the Zebra Mussel, Dreissena polymorpha: A Resource for Invasive Species Research.</title>
        <authorList>
            <person name="McCartney M.A."/>
            <person name="Auch B."/>
            <person name="Kono T."/>
            <person name="Mallez S."/>
            <person name="Zhang Y."/>
            <person name="Obille A."/>
            <person name="Becker A."/>
            <person name="Abrahante J.E."/>
            <person name="Garbe J."/>
            <person name="Badalamenti J.P."/>
            <person name="Herman A."/>
            <person name="Mangelson H."/>
            <person name="Liachko I."/>
            <person name="Sullivan S."/>
            <person name="Sone E.D."/>
            <person name="Koren S."/>
            <person name="Silverstein K.A.T."/>
            <person name="Beckman K.B."/>
            <person name="Gohl D.M."/>
        </authorList>
    </citation>
    <scope>NUCLEOTIDE SEQUENCE</scope>
    <source>
        <strain evidence="5">Duluth1</strain>
        <tissue evidence="5">Whole animal</tissue>
    </source>
</reference>
<comment type="caution">
    <text evidence="5">The sequence shown here is derived from an EMBL/GenBank/DDBJ whole genome shotgun (WGS) entry which is preliminary data.</text>
</comment>
<feature type="region of interest" description="Disordered" evidence="1">
    <location>
        <begin position="475"/>
        <end position="541"/>
    </location>
</feature>
<accession>A0A9D3YKA9</accession>
<sequence length="541" mass="58523">MLRELVIVFLLGLCSGMTNGKSMYYTTSNMSRWLDANNNCTLASPGVTLLQTSAEVGVNLGNASLGLSNGTELWMGYVRQPVLLLHIGCLDVIENSNKLSVSHGAGNDVGLCLSLCGGSIQTVGVMADGCFCLGDLSGLNLNSSRCTDKCARPDGVLCGGHKSMSVYSIVPGELSKSIIEQPGAVYNVGDCVSFNGNTKEMLYSKCSIPLRAFCQVAEGQARVLTTASSFYLPWDRIAFECTKAGNQSLNYNTTLSIPTPSHIWTGMIRAVVVLDRLVSLSGKTEFGYLKMVNNTYKLMFDQVPSAVRRSLCVNESNVPSTVSITKSTSRKTTPAQTVTMTTKTPEPEPEAEPVTAKSSYMFLVYILVPLAVVVIIIFIVICAVRHRKRRLEIQKIEAELMNELASRDKNVDMSGFVISTLPRSEKKARKPQQTNGNAGYDHSGEGQPINGYGTSDSGYELTATVPLDNCYMTQLENADKGRDKVDSQRSSPENGRDREYAKIGKHAKGSPGTPLKNRNLGTGNGSYNVSSSDPLYDQVPV</sequence>
<evidence type="ECO:0000256" key="3">
    <source>
        <dbReference type="SAM" id="SignalP"/>
    </source>
</evidence>
<feature type="transmembrane region" description="Helical" evidence="2">
    <location>
        <begin position="360"/>
        <end position="384"/>
    </location>
</feature>
<dbReference type="AlphaFoldDB" id="A0A9D3YKA9"/>
<evidence type="ECO:0000313" key="6">
    <source>
        <dbReference type="Proteomes" id="UP000828390"/>
    </source>
</evidence>
<dbReference type="EMBL" id="JAIWYP010000015">
    <property type="protein sequence ID" value="KAH3700825.1"/>
    <property type="molecule type" value="Genomic_DNA"/>
</dbReference>
<feature type="chain" id="PRO_5038767511" description="WSC domain-containing protein" evidence="3">
    <location>
        <begin position="21"/>
        <end position="541"/>
    </location>
</feature>
<reference evidence="5" key="2">
    <citation type="submission" date="2020-11" db="EMBL/GenBank/DDBJ databases">
        <authorList>
            <person name="McCartney M.A."/>
            <person name="Auch B."/>
            <person name="Kono T."/>
            <person name="Mallez S."/>
            <person name="Becker A."/>
            <person name="Gohl D.M."/>
            <person name="Silverstein K.A.T."/>
            <person name="Koren S."/>
            <person name="Bechman K.B."/>
            <person name="Herman A."/>
            <person name="Abrahante J.E."/>
            <person name="Garbe J."/>
        </authorList>
    </citation>
    <scope>NUCLEOTIDE SEQUENCE</scope>
    <source>
        <strain evidence="5">Duluth1</strain>
        <tissue evidence="5">Whole animal</tissue>
    </source>
</reference>
<keyword evidence="2" id="KW-0472">Membrane</keyword>
<feature type="region of interest" description="Disordered" evidence="1">
    <location>
        <begin position="323"/>
        <end position="352"/>
    </location>
</feature>
<evidence type="ECO:0000256" key="1">
    <source>
        <dbReference type="SAM" id="MobiDB-lite"/>
    </source>
</evidence>
<dbReference type="InterPro" id="IPR002889">
    <property type="entry name" value="WSC_carb-bd"/>
</dbReference>
<evidence type="ECO:0000313" key="5">
    <source>
        <dbReference type="EMBL" id="KAH3700825.1"/>
    </source>
</evidence>
<gene>
    <name evidence="5" type="ORF">DPMN_075805</name>
</gene>
<protein>
    <recommendedName>
        <fullName evidence="4">WSC domain-containing protein</fullName>
    </recommendedName>
</protein>
<feature type="compositionally biased region" description="Polar residues" evidence="1">
    <location>
        <begin position="519"/>
        <end position="533"/>
    </location>
</feature>
<keyword evidence="6" id="KW-1185">Reference proteome</keyword>
<keyword evidence="2" id="KW-0812">Transmembrane</keyword>
<feature type="signal peptide" evidence="3">
    <location>
        <begin position="1"/>
        <end position="20"/>
    </location>
</feature>
<evidence type="ECO:0000259" key="4">
    <source>
        <dbReference type="PROSITE" id="PS51212"/>
    </source>
</evidence>
<feature type="compositionally biased region" description="Basic and acidic residues" evidence="1">
    <location>
        <begin position="477"/>
        <end position="487"/>
    </location>
</feature>
<feature type="compositionally biased region" description="Polar residues" evidence="1">
    <location>
        <begin position="323"/>
        <end position="336"/>
    </location>
</feature>
<name>A0A9D3YKA9_DREPO</name>
<evidence type="ECO:0000256" key="2">
    <source>
        <dbReference type="SAM" id="Phobius"/>
    </source>
</evidence>
<organism evidence="5 6">
    <name type="scientific">Dreissena polymorpha</name>
    <name type="common">Zebra mussel</name>
    <name type="synonym">Mytilus polymorpha</name>
    <dbReference type="NCBI Taxonomy" id="45954"/>
    <lineage>
        <taxon>Eukaryota</taxon>
        <taxon>Metazoa</taxon>
        <taxon>Spiralia</taxon>
        <taxon>Lophotrochozoa</taxon>
        <taxon>Mollusca</taxon>
        <taxon>Bivalvia</taxon>
        <taxon>Autobranchia</taxon>
        <taxon>Heteroconchia</taxon>
        <taxon>Euheterodonta</taxon>
        <taxon>Imparidentia</taxon>
        <taxon>Neoheterodontei</taxon>
        <taxon>Myida</taxon>
        <taxon>Dreissenoidea</taxon>
        <taxon>Dreissenidae</taxon>
        <taxon>Dreissena</taxon>
    </lineage>
</organism>
<dbReference type="PROSITE" id="PS51212">
    <property type="entry name" value="WSC"/>
    <property type="match status" value="1"/>
</dbReference>